<dbReference type="InterPro" id="IPR036235">
    <property type="entry name" value="Ribosomal_bL12_oligo_N_sf"/>
</dbReference>
<dbReference type="GeneID" id="22160213"/>
<dbReference type="RefSeq" id="YP_009106031.1">
    <property type="nucleotide sequence ID" value="NC_025539.1"/>
</dbReference>
<evidence type="ECO:0000256" key="5">
    <source>
        <dbReference type="SAM" id="MobiDB-lite"/>
    </source>
</evidence>
<sequence length="138" mass="14247">MEYISMSATTDELIEKLKTITLFEASELVAQIESTFGVDASAPVGGFVAAPGAGAAGGGGGAEAAEEQSTFSVVLEDVAGDKRVAVLKVIRNLTQLGLKEAKEFTTSLPKAVKEGVSKEEAEEAKTQLEEAGGKVTIK</sequence>
<feature type="domain" description="Large ribosomal subunit protein bL12 oligomerization" evidence="7">
    <location>
        <begin position="9"/>
        <end position="56"/>
    </location>
</feature>
<name>A0A097KNU7_9CHLO</name>
<dbReference type="GO" id="GO:0006412">
    <property type="term" value="P:translation"/>
    <property type="evidence" value="ECO:0007669"/>
    <property type="project" value="UniProtKB-UniRule"/>
</dbReference>
<dbReference type="GO" id="GO:0003735">
    <property type="term" value="F:structural constituent of ribosome"/>
    <property type="evidence" value="ECO:0007669"/>
    <property type="project" value="InterPro"/>
</dbReference>
<keyword evidence="8" id="KW-0150">Chloroplast</keyword>
<geneLocation type="chloroplast" evidence="8"/>
<evidence type="ECO:0000256" key="2">
    <source>
        <dbReference type="ARBA" id="ARBA00022980"/>
    </source>
</evidence>
<keyword evidence="3 4" id="KW-0687">Ribonucleoprotein</keyword>
<proteinExistence type="inferred from homology"/>
<protein>
    <recommendedName>
        <fullName evidence="4">Large ribosomal subunit protein bL12c</fullName>
    </recommendedName>
</protein>
<evidence type="ECO:0000256" key="4">
    <source>
        <dbReference type="HAMAP-Rule" id="MF_00368"/>
    </source>
</evidence>
<dbReference type="Pfam" id="PF00542">
    <property type="entry name" value="Ribosomal_L12"/>
    <property type="match status" value="1"/>
</dbReference>
<comment type="subunit">
    <text evidence="4">Homodimer. Part of the ribosomal stalk of the 50S ribosomal subunit. Forms a multimeric L10(L12)X complex, where L10 forms an elongated spine to which 2 to 4 L12 dimers bind in a sequential fashion. Binds GTP-bound translation factors.</text>
</comment>
<dbReference type="GO" id="GO:0022625">
    <property type="term" value="C:cytosolic large ribosomal subunit"/>
    <property type="evidence" value="ECO:0007669"/>
    <property type="project" value="TreeGrafter"/>
</dbReference>
<feature type="region of interest" description="Disordered" evidence="5">
    <location>
        <begin position="112"/>
        <end position="138"/>
    </location>
</feature>
<dbReference type="PANTHER" id="PTHR45987">
    <property type="entry name" value="39S RIBOSOMAL PROTEIN L12"/>
    <property type="match status" value="1"/>
</dbReference>
<dbReference type="SUPFAM" id="SSF54736">
    <property type="entry name" value="ClpS-like"/>
    <property type="match status" value="1"/>
</dbReference>
<evidence type="ECO:0000313" key="8">
    <source>
        <dbReference type="EMBL" id="AIT94863.1"/>
    </source>
</evidence>
<dbReference type="GO" id="GO:0003729">
    <property type="term" value="F:mRNA binding"/>
    <property type="evidence" value="ECO:0007669"/>
    <property type="project" value="TreeGrafter"/>
</dbReference>
<dbReference type="Pfam" id="PF16320">
    <property type="entry name" value="Ribosomal_L12_N"/>
    <property type="match status" value="1"/>
</dbReference>
<dbReference type="Gene3D" id="3.30.1390.10">
    <property type="match status" value="1"/>
</dbReference>
<keyword evidence="8" id="KW-0934">Plastid</keyword>
<gene>
    <name evidence="4 8" type="primary">rpl12</name>
</gene>
<comment type="similarity">
    <text evidence="1 4">Belongs to the bacterial ribosomal protein bL12 family.</text>
</comment>
<comment type="subcellular location">
    <subcellularLocation>
        <location evidence="4">Plastid</location>
        <location evidence="4">Chloroplast</location>
    </subcellularLocation>
</comment>
<dbReference type="CDD" id="cd00387">
    <property type="entry name" value="Ribosomal_L7_L12"/>
    <property type="match status" value="1"/>
</dbReference>
<dbReference type="AlphaFoldDB" id="A0A097KNU7"/>
<dbReference type="SUPFAM" id="SSF48300">
    <property type="entry name" value="Ribosomal protein L7/12, oligomerisation (N-terminal) domain"/>
    <property type="match status" value="1"/>
</dbReference>
<keyword evidence="2 4" id="KW-0689">Ribosomal protein</keyword>
<feature type="domain" description="Large ribosomal subunit protein bL12 C-terminal" evidence="6">
    <location>
        <begin position="71"/>
        <end position="138"/>
    </location>
</feature>
<dbReference type="HAMAP" id="MF_00368">
    <property type="entry name" value="Ribosomal_bL12"/>
    <property type="match status" value="1"/>
</dbReference>
<evidence type="ECO:0000256" key="3">
    <source>
        <dbReference type="ARBA" id="ARBA00023274"/>
    </source>
</evidence>
<dbReference type="PANTHER" id="PTHR45987:SF4">
    <property type="entry name" value="LARGE RIBOSOMAL SUBUNIT PROTEIN BL12M"/>
    <property type="match status" value="1"/>
</dbReference>
<evidence type="ECO:0000259" key="6">
    <source>
        <dbReference type="Pfam" id="PF00542"/>
    </source>
</evidence>
<dbReference type="Gene3D" id="1.20.5.710">
    <property type="entry name" value="Single helix bin"/>
    <property type="match status" value="1"/>
</dbReference>
<feature type="compositionally biased region" description="Basic and acidic residues" evidence="5">
    <location>
        <begin position="112"/>
        <end position="132"/>
    </location>
</feature>
<comment type="function">
    <text evidence="4">Forms part of the ribosomal stalk which helps the ribosome interact with GTP-bound translation factors. Is thus essential for accurate translation.</text>
</comment>
<dbReference type="EMBL" id="KM462878">
    <property type="protein sequence ID" value="AIT94863.1"/>
    <property type="molecule type" value="Genomic_DNA"/>
</dbReference>
<dbReference type="FunFam" id="3.30.1390.10:FF:000001">
    <property type="entry name" value="50S ribosomal protein L7/L12"/>
    <property type="match status" value="1"/>
</dbReference>
<evidence type="ECO:0000256" key="1">
    <source>
        <dbReference type="ARBA" id="ARBA00007197"/>
    </source>
</evidence>
<dbReference type="InterPro" id="IPR008932">
    <property type="entry name" value="Ribosomal_bL12_oligo"/>
</dbReference>
<evidence type="ECO:0000259" key="7">
    <source>
        <dbReference type="Pfam" id="PF16320"/>
    </source>
</evidence>
<accession>A0A097KNU7</accession>
<dbReference type="GO" id="GO:0009507">
    <property type="term" value="C:chloroplast"/>
    <property type="evidence" value="ECO:0007669"/>
    <property type="project" value="UniProtKB-SubCell"/>
</dbReference>
<organism evidence="8">
    <name type="scientific">Choricystis parasitica</name>
    <dbReference type="NCBI Taxonomy" id="41300"/>
    <lineage>
        <taxon>Eukaryota</taxon>
        <taxon>Viridiplantae</taxon>
        <taxon>Chlorophyta</taxon>
        <taxon>core chlorophytes</taxon>
        <taxon>Trebouxiophyceae</taxon>
        <taxon>Trebouxiophyceae incertae sedis</taxon>
        <taxon>Choricystis clade</taxon>
        <taxon>Choricystis</taxon>
    </lineage>
</organism>
<dbReference type="InterPro" id="IPR014719">
    <property type="entry name" value="Ribosomal_bL12_C/ClpS-like"/>
</dbReference>
<reference evidence="8" key="1">
    <citation type="journal article" date="2014" name="BMC Evol. Biol.">
        <title>Chloroplast phylogenomic analysis resolves deep-level relationships within the green algal class Trebouxiophyceae.</title>
        <authorList>
            <person name="Lemieux C."/>
            <person name="Otis C."/>
            <person name="Turmel M."/>
        </authorList>
    </citation>
    <scope>NUCLEOTIDE SEQUENCE</scope>
</reference>
<dbReference type="NCBIfam" id="TIGR00855">
    <property type="entry name" value="L12"/>
    <property type="match status" value="1"/>
</dbReference>
<dbReference type="InterPro" id="IPR000206">
    <property type="entry name" value="Ribosomal_bL12"/>
</dbReference>
<dbReference type="InterPro" id="IPR013823">
    <property type="entry name" value="Ribosomal_bL12_C"/>
</dbReference>